<evidence type="ECO:0000256" key="1">
    <source>
        <dbReference type="SAM" id="Coils"/>
    </source>
</evidence>
<proteinExistence type="predicted"/>
<evidence type="ECO:0008006" key="4">
    <source>
        <dbReference type="Google" id="ProtNLM"/>
    </source>
</evidence>
<name>A0ABY8MHR9_9SPIO</name>
<dbReference type="Proteomes" id="UP001228690">
    <property type="component" value="Chromosome"/>
</dbReference>
<keyword evidence="1" id="KW-0175">Coiled coil</keyword>
<reference evidence="2 3" key="1">
    <citation type="submission" date="2023-04" db="EMBL/GenBank/DDBJ databases">
        <title>Spirochaete genome identified in red abalone sample constitutes a novel genus.</title>
        <authorList>
            <person name="Sharma S.P."/>
            <person name="Purcell C.M."/>
            <person name="Hyde J.R."/>
            <person name="Severin A.J."/>
        </authorList>
    </citation>
    <scope>NUCLEOTIDE SEQUENCE [LARGE SCALE GENOMIC DNA]</scope>
    <source>
        <strain evidence="2 3">SP-2023</strain>
    </source>
</reference>
<feature type="coiled-coil region" evidence="1">
    <location>
        <begin position="26"/>
        <end position="53"/>
    </location>
</feature>
<keyword evidence="3" id="KW-1185">Reference proteome</keyword>
<dbReference type="RefSeq" id="WP_326926929.1">
    <property type="nucleotide sequence ID" value="NZ_CP123443.1"/>
</dbReference>
<dbReference type="EMBL" id="CP123443">
    <property type="protein sequence ID" value="WGK68743.1"/>
    <property type="molecule type" value="Genomic_DNA"/>
</dbReference>
<evidence type="ECO:0000313" key="3">
    <source>
        <dbReference type="Proteomes" id="UP001228690"/>
    </source>
</evidence>
<accession>A0ABY8MHR9</accession>
<protein>
    <recommendedName>
        <fullName evidence="4">Cell division protein FtsL</fullName>
    </recommendedName>
</protein>
<sequence>MKKWLSLFIVMIPLSMMLNVHQSKTYSQVKLAINSLQRKQNQLLEENQKVIAEIARSGAPTAIEQLVRSEGPNLGKISPDQVLRIVVPEEDVSP</sequence>
<gene>
    <name evidence="2" type="ORF">P0082_09670</name>
</gene>
<evidence type="ECO:0000313" key="2">
    <source>
        <dbReference type="EMBL" id="WGK68743.1"/>
    </source>
</evidence>
<organism evidence="2 3">
    <name type="scientific">Candidatus Haliotispira prima</name>
    <dbReference type="NCBI Taxonomy" id="3034016"/>
    <lineage>
        <taxon>Bacteria</taxon>
        <taxon>Pseudomonadati</taxon>
        <taxon>Spirochaetota</taxon>
        <taxon>Spirochaetia</taxon>
        <taxon>Spirochaetales</taxon>
        <taxon>Spirochaetaceae</taxon>
        <taxon>Candidatus Haliotispira</taxon>
    </lineage>
</organism>